<dbReference type="Pfam" id="PF12532">
    <property type="entry name" value="DUF3732"/>
    <property type="match status" value="1"/>
</dbReference>
<protein>
    <recommendedName>
        <fullName evidence="4">DUF3732 domain-containing protein</fullName>
    </recommendedName>
</protein>
<evidence type="ECO:0008006" key="4">
    <source>
        <dbReference type="Google" id="ProtNLM"/>
    </source>
</evidence>
<reference evidence="2 3" key="1">
    <citation type="submission" date="2020-08" db="EMBL/GenBank/DDBJ databases">
        <title>Genomic Encyclopedia of Type Strains, Phase IV (KMG-V): Genome sequencing to study the core and pangenomes of soil and plant-associated prokaryotes.</title>
        <authorList>
            <person name="Whitman W."/>
        </authorList>
    </citation>
    <scope>NUCLEOTIDE SEQUENCE [LARGE SCALE GENOMIC DNA]</scope>
    <source>
        <strain evidence="2 3">X5P3</strain>
    </source>
</reference>
<dbReference type="EMBL" id="JACHIO010000013">
    <property type="protein sequence ID" value="MBB5064910.1"/>
    <property type="molecule type" value="Genomic_DNA"/>
</dbReference>
<evidence type="ECO:0000313" key="2">
    <source>
        <dbReference type="EMBL" id="MBB5064910.1"/>
    </source>
</evidence>
<dbReference type="AlphaFoldDB" id="A0A7W8EBT4"/>
<dbReference type="RefSeq" id="WP_184257192.1">
    <property type="nucleotide sequence ID" value="NZ_JACHIO010000013.1"/>
</dbReference>
<keyword evidence="1" id="KW-0175">Coiled coil</keyword>
<gene>
    <name evidence="2" type="ORF">HDF15_003272</name>
</gene>
<sequence>MSLQIVKIVLYNKQGLTRELDFVIGRLNIITGASKTGKSAIVDIVDYCTGRSECLVADGKIREYVAWYAVLFQLGEGQILVARRNPVVGERTHADVYLERGTSIGIPSMDRLVKNTTVSALEKFLGAAIGICENENRPEGFTRPPLEANFRHALLFCIQDQNDIDSKQRLFHRQGEDFMGTAIKDTLPYFLGAYDEDHLLKQARLEQARRELRILERQLRDVEVVDINSFPRARALVDEAKGIGLIDDRVTATTYEATLELLKRAATESVLRDEMVIADENEILAGLRAERQGLRNELEQVNSEIRSTRNFTTESNGYEREAKEQRARLSSVGLIDGDGAHTECPVCKSHLAEPVPTANQISDALRTLSLQLETVEAENPRLLQRLASLEGESNLIQERLQENQQRIAARVRENEILRTQQDAYVLQARTVGKILQYVESISTSDTSVPLRGQLDLARSRVSVLESELDPEAARERLDTFLNFVGRYMTDYSGRLDLEHRGSQLRLDIRNLTVIADTLSGPVPLFRMGSGENWVGYHVLAHLALHRWFRQKGRPVPGFLFLDQPSQAHYPPEKDVEGSIEALANEDQTAVTELFKLIYDVAQEIAPELQVIVMDHADLKSDWFSQSVIARWRGNEKLVPEAWFV</sequence>
<evidence type="ECO:0000313" key="3">
    <source>
        <dbReference type="Proteomes" id="UP000584867"/>
    </source>
</evidence>
<accession>A0A7W8EBT4</accession>
<feature type="coiled-coil region" evidence="1">
    <location>
        <begin position="277"/>
        <end position="304"/>
    </location>
</feature>
<dbReference type="InterPro" id="IPR022205">
    <property type="entry name" value="DUF3732"/>
</dbReference>
<organism evidence="2 3">
    <name type="scientific">Granulicella mallensis</name>
    <dbReference type="NCBI Taxonomy" id="940614"/>
    <lineage>
        <taxon>Bacteria</taxon>
        <taxon>Pseudomonadati</taxon>
        <taxon>Acidobacteriota</taxon>
        <taxon>Terriglobia</taxon>
        <taxon>Terriglobales</taxon>
        <taxon>Acidobacteriaceae</taxon>
        <taxon>Granulicella</taxon>
    </lineage>
</organism>
<name>A0A7W8EBT4_9BACT</name>
<feature type="coiled-coil region" evidence="1">
    <location>
        <begin position="198"/>
        <end position="225"/>
    </location>
</feature>
<comment type="caution">
    <text evidence="2">The sequence shown here is derived from an EMBL/GenBank/DDBJ whole genome shotgun (WGS) entry which is preliminary data.</text>
</comment>
<dbReference type="Proteomes" id="UP000584867">
    <property type="component" value="Unassembled WGS sequence"/>
</dbReference>
<feature type="coiled-coil region" evidence="1">
    <location>
        <begin position="358"/>
        <end position="406"/>
    </location>
</feature>
<evidence type="ECO:0000256" key="1">
    <source>
        <dbReference type="SAM" id="Coils"/>
    </source>
</evidence>
<proteinExistence type="predicted"/>